<evidence type="ECO:0008006" key="8">
    <source>
        <dbReference type="Google" id="ProtNLM"/>
    </source>
</evidence>
<dbReference type="PANTHER" id="PTHR34857:SF2">
    <property type="entry name" value="SLL0384 PROTEIN"/>
    <property type="match status" value="1"/>
</dbReference>
<feature type="transmembrane region" description="Helical" evidence="6">
    <location>
        <begin position="39"/>
        <end position="57"/>
    </location>
</feature>
<reference evidence="7" key="1">
    <citation type="journal article" date="2020" name="mSystems">
        <title>Genome- and Community-Level Interaction Insights into Carbon Utilization and Element Cycling Functions of Hydrothermarchaeota in Hydrothermal Sediment.</title>
        <authorList>
            <person name="Zhou Z."/>
            <person name="Liu Y."/>
            <person name="Xu W."/>
            <person name="Pan J."/>
            <person name="Luo Z.H."/>
            <person name="Li M."/>
        </authorList>
    </citation>
    <scope>NUCLEOTIDE SEQUENCE [LARGE SCALE GENOMIC DNA]</scope>
    <source>
        <strain evidence="7">SpSt-339</strain>
    </source>
</reference>
<name>A0A7C2JZX5_9PLAN</name>
<evidence type="ECO:0000256" key="4">
    <source>
        <dbReference type="ARBA" id="ARBA00022989"/>
    </source>
</evidence>
<organism evidence="7">
    <name type="scientific">Schlesneria paludicola</name>
    <dbReference type="NCBI Taxonomy" id="360056"/>
    <lineage>
        <taxon>Bacteria</taxon>
        <taxon>Pseudomonadati</taxon>
        <taxon>Planctomycetota</taxon>
        <taxon>Planctomycetia</taxon>
        <taxon>Planctomycetales</taxon>
        <taxon>Planctomycetaceae</taxon>
        <taxon>Schlesneria</taxon>
    </lineage>
</organism>
<dbReference type="AlphaFoldDB" id="A0A7C2JZX5"/>
<gene>
    <name evidence="7" type="ORF">ENQ76_15390</name>
</gene>
<evidence type="ECO:0000256" key="2">
    <source>
        <dbReference type="ARBA" id="ARBA00022475"/>
    </source>
</evidence>
<keyword evidence="3 6" id="KW-0812">Transmembrane</keyword>
<dbReference type="GO" id="GO:0005886">
    <property type="term" value="C:plasma membrane"/>
    <property type="evidence" value="ECO:0007669"/>
    <property type="project" value="UniProtKB-ARBA"/>
</dbReference>
<keyword evidence="4 6" id="KW-1133">Transmembrane helix</keyword>
<evidence type="ECO:0000256" key="5">
    <source>
        <dbReference type="ARBA" id="ARBA00023136"/>
    </source>
</evidence>
<dbReference type="EMBL" id="DSOK01000422">
    <property type="protein sequence ID" value="HEN16844.1"/>
    <property type="molecule type" value="Genomic_DNA"/>
</dbReference>
<dbReference type="InterPro" id="IPR003339">
    <property type="entry name" value="ABC/ECF_trnsptr_transmembrane"/>
</dbReference>
<evidence type="ECO:0000256" key="6">
    <source>
        <dbReference type="SAM" id="Phobius"/>
    </source>
</evidence>
<accession>A0A7C2JZX5</accession>
<dbReference type="InterPro" id="IPR051611">
    <property type="entry name" value="ECF_transporter_component"/>
</dbReference>
<feature type="transmembrane region" description="Helical" evidence="6">
    <location>
        <begin position="12"/>
        <end position="33"/>
    </location>
</feature>
<dbReference type="CDD" id="cd16914">
    <property type="entry name" value="EcfT"/>
    <property type="match status" value="1"/>
</dbReference>
<feature type="transmembrane region" description="Helical" evidence="6">
    <location>
        <begin position="132"/>
        <end position="149"/>
    </location>
</feature>
<feature type="transmembrane region" description="Helical" evidence="6">
    <location>
        <begin position="91"/>
        <end position="112"/>
    </location>
</feature>
<feature type="transmembrane region" description="Helical" evidence="6">
    <location>
        <begin position="69"/>
        <end position="85"/>
    </location>
</feature>
<dbReference type="PANTHER" id="PTHR34857">
    <property type="entry name" value="SLL0384 PROTEIN"/>
    <property type="match status" value="1"/>
</dbReference>
<proteinExistence type="predicted"/>
<sequence>MPVERAATGDNLCRSWPAGIKLGLAVAVIVAAGLAPEELWPATASLGVFVVALHALAGTSPRLLLRRTLQFLPMVIAISFAAVISRPDADAALWSAALMLRCLVAFLAGLWLMQTLTAAEFLDVLSRWRVPAALTVILNFLLRYVALLWEEHERMLRAQRARAGGPSGRWDQWQAAGERLGLLLLRALDRAERVHRAMLARGWTGESRKPSP</sequence>
<protein>
    <recommendedName>
        <fullName evidence="8">Cobalt ECF transporter T component CbiQ</fullName>
    </recommendedName>
</protein>
<evidence type="ECO:0000313" key="7">
    <source>
        <dbReference type="EMBL" id="HEN16844.1"/>
    </source>
</evidence>
<evidence type="ECO:0000256" key="1">
    <source>
        <dbReference type="ARBA" id="ARBA00004141"/>
    </source>
</evidence>
<keyword evidence="5 6" id="KW-0472">Membrane</keyword>
<keyword evidence="2" id="KW-1003">Cell membrane</keyword>
<comment type="subcellular location">
    <subcellularLocation>
        <location evidence="1">Membrane</location>
        <topology evidence="1">Multi-pass membrane protein</topology>
    </subcellularLocation>
</comment>
<dbReference type="Pfam" id="PF02361">
    <property type="entry name" value="CbiQ"/>
    <property type="match status" value="1"/>
</dbReference>
<evidence type="ECO:0000256" key="3">
    <source>
        <dbReference type="ARBA" id="ARBA00022692"/>
    </source>
</evidence>
<comment type="caution">
    <text evidence="7">The sequence shown here is derived from an EMBL/GenBank/DDBJ whole genome shotgun (WGS) entry which is preliminary data.</text>
</comment>